<evidence type="ECO:0000313" key="3">
    <source>
        <dbReference type="Proteomes" id="UP000263377"/>
    </source>
</evidence>
<proteinExistence type="predicted"/>
<reference evidence="2 3" key="1">
    <citation type="submission" date="2018-08" db="EMBL/GenBank/DDBJ databases">
        <title>Diversity &amp; Physiological Properties of Lignin-Decomposing Actinobacteria from Soil.</title>
        <authorList>
            <person name="Roh S.G."/>
            <person name="Kim S.B."/>
        </authorList>
    </citation>
    <scope>NUCLEOTIDE SEQUENCE [LARGE SCALE GENOMIC DNA]</scope>
    <source>
        <strain evidence="2 3">MMS17-GH009</strain>
    </source>
</reference>
<dbReference type="InterPro" id="IPR036388">
    <property type="entry name" value="WH-like_DNA-bd_sf"/>
</dbReference>
<sequence length="226" mass="24093">MLEVAVIEEPAAAEASLDPLRSRLLAALTEPASAAMLAARLGLPRQKVNYHLKELERHGLVELDEERRKGNVTERVYRATAASYVISPSVLAAVSPDPARSPDQLSARWLLALGSRLVQEVGALLTGASRARRRVASFGIDAQVRFASAADRAAFAEELAQSVATLVSRYHDESAPGGRSHRVIVGLHQIPAAQPGPGAEQDVTGAEQDGPGTEQAVTRADQEDPR</sequence>
<organism evidence="2 3">
    <name type="scientific">Kitasatospora xanthocidica</name>
    <dbReference type="NCBI Taxonomy" id="83382"/>
    <lineage>
        <taxon>Bacteria</taxon>
        <taxon>Bacillati</taxon>
        <taxon>Actinomycetota</taxon>
        <taxon>Actinomycetes</taxon>
        <taxon>Kitasatosporales</taxon>
        <taxon>Streptomycetaceae</taxon>
        <taxon>Kitasatospora</taxon>
    </lineage>
</organism>
<evidence type="ECO:0000256" key="1">
    <source>
        <dbReference type="SAM" id="MobiDB-lite"/>
    </source>
</evidence>
<keyword evidence="3" id="KW-1185">Reference proteome</keyword>
<dbReference type="InterPro" id="IPR011991">
    <property type="entry name" value="ArsR-like_HTH"/>
</dbReference>
<dbReference type="Gene3D" id="1.10.10.10">
    <property type="entry name" value="Winged helix-like DNA-binding domain superfamily/Winged helix DNA-binding domain"/>
    <property type="match status" value="1"/>
</dbReference>
<dbReference type="EMBL" id="QVIG01000001">
    <property type="protein sequence ID" value="RGD58852.1"/>
    <property type="molecule type" value="Genomic_DNA"/>
</dbReference>
<name>A0A372ZTQ3_9ACTN</name>
<dbReference type="RefSeq" id="WP_117487261.1">
    <property type="nucleotide sequence ID" value="NZ_QVIG01000001.1"/>
</dbReference>
<protein>
    <submittedName>
        <fullName evidence="2">ArsR family transcriptional regulator</fullName>
    </submittedName>
</protein>
<gene>
    <name evidence="2" type="ORF">DR950_14645</name>
</gene>
<feature type="region of interest" description="Disordered" evidence="1">
    <location>
        <begin position="189"/>
        <end position="226"/>
    </location>
</feature>
<dbReference type="InterPro" id="IPR036390">
    <property type="entry name" value="WH_DNA-bd_sf"/>
</dbReference>
<dbReference type="Proteomes" id="UP000263377">
    <property type="component" value="Unassembled WGS sequence"/>
</dbReference>
<evidence type="ECO:0000313" key="2">
    <source>
        <dbReference type="EMBL" id="RGD58852.1"/>
    </source>
</evidence>
<dbReference type="AlphaFoldDB" id="A0A372ZTQ3"/>
<dbReference type="CDD" id="cd00090">
    <property type="entry name" value="HTH_ARSR"/>
    <property type="match status" value="1"/>
</dbReference>
<comment type="caution">
    <text evidence="2">The sequence shown here is derived from an EMBL/GenBank/DDBJ whole genome shotgun (WGS) entry which is preliminary data.</text>
</comment>
<accession>A0A372ZTQ3</accession>
<dbReference type="SUPFAM" id="SSF46785">
    <property type="entry name" value="Winged helix' DNA-binding domain"/>
    <property type="match status" value="1"/>
</dbReference>
<dbReference type="Pfam" id="PF12840">
    <property type="entry name" value="HTH_20"/>
    <property type="match status" value="1"/>
</dbReference>